<dbReference type="AlphaFoldDB" id="A0AAD5Q387"/>
<protein>
    <submittedName>
        <fullName evidence="2">Uncharacterized protein</fullName>
    </submittedName>
</protein>
<gene>
    <name evidence="2" type="ORF">GHT06_008997</name>
</gene>
<reference evidence="2 3" key="1">
    <citation type="submission" date="2022-05" db="EMBL/GenBank/DDBJ databases">
        <title>A multi-omics perspective on studying reproductive biology in Daphnia sinensis.</title>
        <authorList>
            <person name="Jia J."/>
        </authorList>
    </citation>
    <scope>NUCLEOTIDE SEQUENCE [LARGE SCALE GENOMIC DNA]</scope>
    <source>
        <strain evidence="2 3">WSL</strain>
    </source>
</reference>
<dbReference type="PANTHER" id="PTHR33244">
    <property type="entry name" value="INTEGRASE CATALYTIC DOMAIN-CONTAINING PROTEIN-RELATED"/>
    <property type="match status" value="1"/>
</dbReference>
<comment type="caution">
    <text evidence="2">The sequence shown here is derived from an EMBL/GenBank/DDBJ whole genome shotgun (WGS) entry which is preliminary data.</text>
</comment>
<proteinExistence type="predicted"/>
<sequence length="213" mass="24358">MGWRKGRFRRDTVVKQQLQHRQATQFFQSTGRKKYLSPLSVNTPVRVRVWKKWIPGRIPSVCAEPNSYVVLTDCGRLFRRNRQAINLNKPLFREQKHVPVPPPHPVRNRSVSPRRSEAENNAPEDFMTAFHSSSNVRPPSLRSRGRPRRSNSTSRVDPHCRQAQAARSSSVGHSSVRVTRSGHSYGVLPLNVNFLICPYSLLMPLVVAHKVLL</sequence>
<evidence type="ECO:0000313" key="3">
    <source>
        <dbReference type="Proteomes" id="UP000820818"/>
    </source>
</evidence>
<dbReference type="PANTHER" id="PTHR33244:SF3">
    <property type="entry name" value="PEPTIDASE A2 DOMAIN-CONTAINING PROTEIN"/>
    <property type="match status" value="1"/>
</dbReference>
<organism evidence="2 3">
    <name type="scientific">Daphnia sinensis</name>
    <dbReference type="NCBI Taxonomy" id="1820382"/>
    <lineage>
        <taxon>Eukaryota</taxon>
        <taxon>Metazoa</taxon>
        <taxon>Ecdysozoa</taxon>
        <taxon>Arthropoda</taxon>
        <taxon>Crustacea</taxon>
        <taxon>Branchiopoda</taxon>
        <taxon>Diplostraca</taxon>
        <taxon>Cladocera</taxon>
        <taxon>Anomopoda</taxon>
        <taxon>Daphniidae</taxon>
        <taxon>Daphnia</taxon>
        <taxon>Daphnia similis group</taxon>
    </lineage>
</organism>
<feature type="compositionally biased region" description="Low complexity" evidence="1">
    <location>
        <begin position="167"/>
        <end position="177"/>
    </location>
</feature>
<feature type="region of interest" description="Disordered" evidence="1">
    <location>
        <begin position="95"/>
        <end position="177"/>
    </location>
</feature>
<dbReference type="EMBL" id="WJBH02000001">
    <property type="protein sequence ID" value="KAI9565215.1"/>
    <property type="molecule type" value="Genomic_DNA"/>
</dbReference>
<dbReference type="Proteomes" id="UP000820818">
    <property type="component" value="Linkage Group LG1"/>
</dbReference>
<evidence type="ECO:0000256" key="1">
    <source>
        <dbReference type="SAM" id="MobiDB-lite"/>
    </source>
</evidence>
<keyword evidence="3" id="KW-1185">Reference proteome</keyword>
<accession>A0AAD5Q387</accession>
<name>A0AAD5Q387_9CRUS</name>
<evidence type="ECO:0000313" key="2">
    <source>
        <dbReference type="EMBL" id="KAI9565215.1"/>
    </source>
</evidence>